<dbReference type="InterPro" id="IPR036034">
    <property type="entry name" value="PDZ_sf"/>
</dbReference>
<evidence type="ECO:0000256" key="1">
    <source>
        <dbReference type="ARBA" id="ARBA00022703"/>
    </source>
</evidence>
<sequence>MSVVLSCLDRNLLEHVGPYVDFNVNCYLVNCAATGGSSGSPVFSKDGEVIGVLSGGTKTTNFVIPLELPISRGDVQAKFEQKPPSRCRELGLTDELAKAIRMDHHGVAALLVASGILPSGPSHGKIQEGDIIVQVDGEYITHPLRLGEILDRCVGKTLRFRPQRGASDTEVDVYVGNIYDITPDRLVHVWGATFHTVSYQQAMQNNLPVFGVCCAHLAGSWASECFERNSCIIDSIDYRPTPDLDTFIEVIKEIPDDARVTVGYKRFDLPGRARYAVISVNRELYPSVRELVGNDKTGVWDTKAIQTSCRLRPRNSRRFVAGPTSSYLVEVECSMLKGVDGHNTEHSQGCGTIIG</sequence>
<dbReference type="SUPFAM" id="SSF50494">
    <property type="entry name" value="Trypsin-like serine proteases"/>
    <property type="match status" value="1"/>
</dbReference>
<dbReference type="EMBL" id="JAGMUU010000029">
    <property type="protein sequence ID" value="KAH7120111.1"/>
    <property type="molecule type" value="Genomic_DNA"/>
</dbReference>
<evidence type="ECO:0000259" key="3">
    <source>
        <dbReference type="Pfam" id="PF12812"/>
    </source>
</evidence>
<evidence type="ECO:0000256" key="2">
    <source>
        <dbReference type="ARBA" id="ARBA00022737"/>
    </source>
</evidence>
<dbReference type="Pfam" id="PF12812">
    <property type="entry name" value="PDZ_1"/>
    <property type="match status" value="1"/>
</dbReference>
<dbReference type="PANTHER" id="PTHR46366">
    <property type="entry name" value="PRO-APOPTOTIC SERINE PROTEASE NMA111"/>
    <property type="match status" value="1"/>
</dbReference>
<keyword evidence="1" id="KW-0053">Apoptosis</keyword>
<dbReference type="SUPFAM" id="SSF50156">
    <property type="entry name" value="PDZ domain-like"/>
    <property type="match status" value="1"/>
</dbReference>
<keyword evidence="2" id="KW-0677">Repeat</keyword>
<dbReference type="Proteomes" id="UP000717696">
    <property type="component" value="Unassembled WGS sequence"/>
</dbReference>
<accession>A0A9P9DJ31</accession>
<name>A0A9P9DJ31_9HYPO</name>
<reference evidence="4" key="1">
    <citation type="journal article" date="2021" name="Nat. Commun.">
        <title>Genetic determinants of endophytism in the Arabidopsis root mycobiome.</title>
        <authorList>
            <person name="Mesny F."/>
            <person name="Miyauchi S."/>
            <person name="Thiergart T."/>
            <person name="Pickel B."/>
            <person name="Atanasova L."/>
            <person name="Karlsson M."/>
            <person name="Huettel B."/>
            <person name="Barry K.W."/>
            <person name="Haridas S."/>
            <person name="Chen C."/>
            <person name="Bauer D."/>
            <person name="Andreopoulos W."/>
            <person name="Pangilinan J."/>
            <person name="LaButti K."/>
            <person name="Riley R."/>
            <person name="Lipzen A."/>
            <person name="Clum A."/>
            <person name="Drula E."/>
            <person name="Henrissat B."/>
            <person name="Kohler A."/>
            <person name="Grigoriev I.V."/>
            <person name="Martin F.M."/>
            <person name="Hacquard S."/>
        </authorList>
    </citation>
    <scope>NUCLEOTIDE SEQUENCE</scope>
    <source>
        <strain evidence="4">MPI-CAGE-AT-0021</strain>
    </source>
</reference>
<dbReference type="InterPro" id="IPR025926">
    <property type="entry name" value="PDZ-like_dom"/>
</dbReference>
<organism evidence="4 5">
    <name type="scientific">Dactylonectria estremocensis</name>
    <dbReference type="NCBI Taxonomy" id="1079267"/>
    <lineage>
        <taxon>Eukaryota</taxon>
        <taxon>Fungi</taxon>
        <taxon>Dikarya</taxon>
        <taxon>Ascomycota</taxon>
        <taxon>Pezizomycotina</taxon>
        <taxon>Sordariomycetes</taxon>
        <taxon>Hypocreomycetidae</taxon>
        <taxon>Hypocreales</taxon>
        <taxon>Nectriaceae</taxon>
        <taxon>Dactylonectria</taxon>
    </lineage>
</organism>
<feature type="domain" description="PDZ-like" evidence="3">
    <location>
        <begin position="180"/>
        <end position="256"/>
    </location>
</feature>
<proteinExistence type="predicted"/>
<dbReference type="Gene3D" id="2.40.10.10">
    <property type="entry name" value="Trypsin-like serine proteases"/>
    <property type="match status" value="1"/>
</dbReference>
<evidence type="ECO:0000313" key="4">
    <source>
        <dbReference type="EMBL" id="KAH7120111.1"/>
    </source>
</evidence>
<evidence type="ECO:0000313" key="5">
    <source>
        <dbReference type="Proteomes" id="UP000717696"/>
    </source>
</evidence>
<dbReference type="GO" id="GO:0006915">
    <property type="term" value="P:apoptotic process"/>
    <property type="evidence" value="ECO:0007669"/>
    <property type="project" value="UniProtKB-KW"/>
</dbReference>
<dbReference type="AlphaFoldDB" id="A0A9P9DJ31"/>
<protein>
    <submittedName>
        <fullName evidence="4">PDZ-like domain-containing protein</fullName>
    </submittedName>
</protein>
<comment type="caution">
    <text evidence="4">The sequence shown here is derived from an EMBL/GenBank/DDBJ whole genome shotgun (WGS) entry which is preliminary data.</text>
</comment>
<dbReference type="InterPro" id="IPR043504">
    <property type="entry name" value="Peptidase_S1_PA_chymotrypsin"/>
</dbReference>
<dbReference type="CDD" id="cd06719">
    <property type="entry name" value="PDZ2-4_Nma111p-like"/>
    <property type="match status" value="1"/>
</dbReference>
<dbReference type="OrthoDB" id="4217619at2759"/>
<keyword evidence="5" id="KW-1185">Reference proteome</keyword>
<dbReference type="InterPro" id="IPR009003">
    <property type="entry name" value="Peptidase_S1_PA"/>
</dbReference>
<dbReference type="Gene3D" id="2.30.42.10">
    <property type="match status" value="1"/>
</dbReference>
<dbReference type="PANTHER" id="PTHR46366:SF8">
    <property type="entry name" value="PRO-APOPTOTIC SERINE PROTEASE NMA111"/>
    <property type="match status" value="1"/>
</dbReference>
<gene>
    <name evidence="4" type="ORF">B0J13DRAFT_532387</name>
</gene>